<feature type="compositionally biased region" description="Low complexity" evidence="7">
    <location>
        <begin position="28"/>
        <end position="43"/>
    </location>
</feature>
<gene>
    <name evidence="8" type="primary">SPOSA6832_00136</name>
</gene>
<evidence type="ECO:0000256" key="7">
    <source>
        <dbReference type="SAM" id="MobiDB-lite"/>
    </source>
</evidence>
<keyword evidence="3" id="KW-0324">Glycolysis</keyword>
<feature type="site" description="Transition state stabilizer" evidence="6">
    <location>
        <position position="158"/>
    </location>
</feature>
<accession>A0A0D6EFA0</accession>
<feature type="binding site" evidence="5">
    <location>
        <position position="60"/>
    </location>
    <ligand>
        <name>substrate</name>
    </ligand>
</feature>
<sequence>MDVLHPTSTRPRHPPDIFTGLLDPPLTSRGISESSSIGSSLRSLPLPSPLSCAYTSPLLRARSSTSHLLASLAQSPPPPIFVSAALNERDYGALNGRDKNEVASEYGRETCERWRRGYRAVPPGGESLEMTAERVWAFYETEILPRMRKGETVLVVSHGNTLRALVARLEGLDRPGHVDEEGIMRLTLGTGALRIYKIGKDGSVVDRRLFVSAEGIEGGKQ</sequence>
<feature type="non-terminal residue" evidence="8">
    <location>
        <position position="1"/>
    </location>
</feature>
<feature type="binding site" evidence="5">
    <location>
        <position position="99"/>
    </location>
    <ligand>
        <name>substrate</name>
    </ligand>
</feature>
<feature type="binding site" evidence="5">
    <location>
        <begin position="19"/>
        <end position="20"/>
    </location>
    <ligand>
        <name>substrate</name>
    </ligand>
</feature>
<dbReference type="EC" id="5.4.2.11" evidence="2"/>
<dbReference type="SUPFAM" id="SSF53254">
    <property type="entry name" value="Phosphoglycerate mutase-like"/>
    <property type="match status" value="1"/>
</dbReference>
<dbReference type="EMBL" id="CENE01000001">
    <property type="protein sequence ID" value="CEQ38662.1"/>
    <property type="molecule type" value="Genomic_DNA"/>
</dbReference>
<comment type="similarity">
    <text evidence="1">Belongs to the phosphoglycerate mutase family. BPG-dependent PGAM subfamily.</text>
</comment>
<organism evidence="8 9">
    <name type="scientific">Sporidiobolus salmonicolor</name>
    <name type="common">Yeast-like fungus</name>
    <name type="synonym">Sporobolomyces salmonicolor</name>
    <dbReference type="NCBI Taxonomy" id="5005"/>
    <lineage>
        <taxon>Eukaryota</taxon>
        <taxon>Fungi</taxon>
        <taxon>Dikarya</taxon>
        <taxon>Basidiomycota</taxon>
        <taxon>Pucciniomycotina</taxon>
        <taxon>Microbotryomycetes</taxon>
        <taxon>Sporidiobolales</taxon>
        <taxon>Sporidiobolaceae</taxon>
        <taxon>Sporobolomyces</taxon>
    </lineage>
</organism>
<keyword evidence="9" id="KW-1185">Reference proteome</keyword>
<dbReference type="AlphaFoldDB" id="A0A0D6EFA0"/>
<keyword evidence="4" id="KW-0413">Isomerase</keyword>
<dbReference type="InterPro" id="IPR013078">
    <property type="entry name" value="His_Pase_superF_clade-1"/>
</dbReference>
<dbReference type="SMART" id="SM00855">
    <property type="entry name" value="PGAM"/>
    <property type="match status" value="1"/>
</dbReference>
<dbReference type="InterPro" id="IPR029033">
    <property type="entry name" value="His_PPase_superfam"/>
</dbReference>
<dbReference type="GO" id="GO:0006096">
    <property type="term" value="P:glycolytic process"/>
    <property type="evidence" value="ECO:0007669"/>
    <property type="project" value="UniProtKB-KW"/>
</dbReference>
<dbReference type="GO" id="GO:0004619">
    <property type="term" value="F:phosphoglycerate mutase activity"/>
    <property type="evidence" value="ECO:0007669"/>
    <property type="project" value="UniProtKB-EC"/>
</dbReference>
<dbReference type="Proteomes" id="UP000243876">
    <property type="component" value="Unassembled WGS sequence"/>
</dbReference>
<evidence type="ECO:0000313" key="9">
    <source>
        <dbReference type="Proteomes" id="UP000243876"/>
    </source>
</evidence>
<reference evidence="9" key="1">
    <citation type="submission" date="2015-02" db="EMBL/GenBank/DDBJ databases">
        <authorList>
            <person name="Gon?alves P."/>
        </authorList>
    </citation>
    <scope>NUCLEOTIDE SEQUENCE [LARGE SCALE GENOMIC DNA]</scope>
</reference>
<dbReference type="InterPro" id="IPR005952">
    <property type="entry name" value="Phosphogly_mut1"/>
</dbReference>
<dbReference type="OrthoDB" id="354304at2759"/>
<dbReference type="PANTHER" id="PTHR11931">
    <property type="entry name" value="PHOSPHOGLYCERATE MUTASE"/>
    <property type="match status" value="1"/>
</dbReference>
<protein>
    <recommendedName>
        <fullName evidence="2">phosphoglycerate mutase (2,3-diphosphoglycerate-dependent)</fullName>
        <ecNumber evidence="2">5.4.2.11</ecNumber>
    </recommendedName>
</protein>
<proteinExistence type="inferred from homology"/>
<name>A0A0D6EFA0_SPOSA</name>
<evidence type="ECO:0000256" key="5">
    <source>
        <dbReference type="PIRSR" id="PIRSR613078-2"/>
    </source>
</evidence>
<feature type="binding site" evidence="5">
    <location>
        <begin position="88"/>
        <end position="91"/>
    </location>
    <ligand>
        <name>substrate</name>
    </ligand>
</feature>
<evidence type="ECO:0000256" key="1">
    <source>
        <dbReference type="ARBA" id="ARBA00006717"/>
    </source>
</evidence>
<evidence type="ECO:0000256" key="2">
    <source>
        <dbReference type="ARBA" id="ARBA00012028"/>
    </source>
</evidence>
<evidence type="ECO:0000313" key="8">
    <source>
        <dbReference type="EMBL" id="CEQ38662.1"/>
    </source>
</evidence>
<evidence type="ECO:0000256" key="6">
    <source>
        <dbReference type="PIRSR" id="PIRSR613078-3"/>
    </source>
</evidence>
<evidence type="ECO:0000256" key="4">
    <source>
        <dbReference type="ARBA" id="ARBA00023235"/>
    </source>
</evidence>
<dbReference type="CDD" id="cd07067">
    <property type="entry name" value="HP_PGM_like"/>
    <property type="match status" value="1"/>
</dbReference>
<dbReference type="Pfam" id="PF00300">
    <property type="entry name" value="His_Phos_1"/>
    <property type="match status" value="1"/>
</dbReference>
<feature type="binding site" evidence="5">
    <location>
        <begin position="159"/>
        <end position="160"/>
    </location>
    <ligand>
        <name>substrate</name>
    </ligand>
</feature>
<feature type="binding site" evidence="5">
    <location>
        <begin position="115"/>
        <end position="116"/>
    </location>
    <ligand>
        <name>substrate</name>
    </ligand>
</feature>
<dbReference type="Gene3D" id="3.40.50.1240">
    <property type="entry name" value="Phosphoglycerate mutase-like"/>
    <property type="match status" value="1"/>
</dbReference>
<feature type="region of interest" description="Disordered" evidence="7">
    <location>
        <begin position="1"/>
        <end position="43"/>
    </location>
</feature>
<evidence type="ECO:0000256" key="3">
    <source>
        <dbReference type="ARBA" id="ARBA00023152"/>
    </source>
</evidence>